<dbReference type="EMBL" id="RJVU01071318">
    <property type="protein sequence ID" value="ROI49018.1"/>
    <property type="molecule type" value="Genomic_DNA"/>
</dbReference>
<evidence type="ECO:0000313" key="1">
    <source>
        <dbReference type="EMBL" id="ROI49018.1"/>
    </source>
</evidence>
<comment type="caution">
    <text evidence="1">The sequence shown here is derived from an EMBL/GenBank/DDBJ whole genome shotgun (WGS) entry which is preliminary data.</text>
</comment>
<accession>A0A3N0XKN6</accession>
<gene>
    <name evidence="1" type="ORF">DPX16_7173</name>
</gene>
<keyword evidence="2" id="KW-1185">Reference proteome</keyword>
<evidence type="ECO:0000313" key="2">
    <source>
        <dbReference type="Proteomes" id="UP000281406"/>
    </source>
</evidence>
<dbReference type="OrthoDB" id="8956653at2759"/>
<protein>
    <submittedName>
        <fullName evidence="1">Uncharacterized protein</fullName>
    </submittedName>
</protein>
<reference evidence="1 2" key="1">
    <citation type="submission" date="2018-10" db="EMBL/GenBank/DDBJ databases">
        <title>Genome assembly for a Yunnan-Guizhou Plateau 3E fish, Anabarilius grahami (Regan), and its evolutionary and genetic applications.</title>
        <authorList>
            <person name="Jiang W."/>
        </authorList>
    </citation>
    <scope>NUCLEOTIDE SEQUENCE [LARGE SCALE GENOMIC DNA]</scope>
    <source>
        <strain evidence="1">AG-KIZ</strain>
        <tissue evidence="1">Muscle</tissue>
    </source>
</reference>
<proteinExistence type="predicted"/>
<name>A0A3N0XKN6_ANAGA</name>
<organism evidence="1 2">
    <name type="scientific">Anabarilius grahami</name>
    <name type="common">Kanglang fish</name>
    <name type="synonym">Barilius grahami</name>
    <dbReference type="NCBI Taxonomy" id="495550"/>
    <lineage>
        <taxon>Eukaryota</taxon>
        <taxon>Metazoa</taxon>
        <taxon>Chordata</taxon>
        <taxon>Craniata</taxon>
        <taxon>Vertebrata</taxon>
        <taxon>Euteleostomi</taxon>
        <taxon>Actinopterygii</taxon>
        <taxon>Neopterygii</taxon>
        <taxon>Teleostei</taxon>
        <taxon>Ostariophysi</taxon>
        <taxon>Cypriniformes</taxon>
        <taxon>Xenocyprididae</taxon>
        <taxon>Xenocypridinae</taxon>
        <taxon>Xenocypridinae incertae sedis</taxon>
        <taxon>Anabarilius</taxon>
    </lineage>
</organism>
<dbReference type="AlphaFoldDB" id="A0A3N0XKN6"/>
<sequence length="198" mass="22452">MAPVGCRPDPLGGAKTDATVTRVWRLECGSALESPAVWEFSDFCLTHMDFRFAHLFTSVFDITGQLPSVTHLDEVQKCLSRIQQILVQLQKFWERVGSLLDTVKKRTLAGDVWIQDLTDMKEEFLKSISAAEEGWTTFGISCMKANDIFSVQTNDAYRFLEISPSSLSEEERQKEYERVKEKLQKIRPNTGNPAAITL</sequence>
<dbReference type="Proteomes" id="UP000281406">
    <property type="component" value="Unassembled WGS sequence"/>
</dbReference>